<dbReference type="EMBL" id="HG994580">
    <property type="protein sequence ID" value="CAF2773239.1"/>
    <property type="molecule type" value="Genomic_DNA"/>
</dbReference>
<organism evidence="1 2">
    <name type="scientific">Lepeophtheirus salmonis</name>
    <name type="common">Salmon louse</name>
    <name type="synonym">Caligus salmonis</name>
    <dbReference type="NCBI Taxonomy" id="72036"/>
    <lineage>
        <taxon>Eukaryota</taxon>
        <taxon>Metazoa</taxon>
        <taxon>Ecdysozoa</taxon>
        <taxon>Arthropoda</taxon>
        <taxon>Crustacea</taxon>
        <taxon>Multicrustacea</taxon>
        <taxon>Hexanauplia</taxon>
        <taxon>Copepoda</taxon>
        <taxon>Siphonostomatoida</taxon>
        <taxon>Caligidae</taxon>
        <taxon>Lepeophtheirus</taxon>
    </lineage>
</organism>
<evidence type="ECO:0000313" key="1">
    <source>
        <dbReference type="EMBL" id="CAF2773239.1"/>
    </source>
</evidence>
<evidence type="ECO:0000313" key="2">
    <source>
        <dbReference type="Proteomes" id="UP000675881"/>
    </source>
</evidence>
<sequence length="131" mass="15707">MNRAQLAQDLTLSLSHSYAHIISIYVSIYFRFKIFARKSTWRQRTKKNSSFTLSPISVVIPTVKELPEDRIKRLRYSQVLEKTFSTAIRLIHHQRVQERRAMKDKEIRRMGLLMKEKMIKDNPDEFSRLRL</sequence>
<keyword evidence="2" id="KW-1185">Reference proteome</keyword>
<name>A0A7R8CCV0_LEPSM</name>
<gene>
    <name evidence="1" type="ORF">LSAA_1744</name>
</gene>
<protein>
    <submittedName>
        <fullName evidence="1">(salmon louse) hypothetical protein</fullName>
    </submittedName>
</protein>
<proteinExistence type="predicted"/>
<dbReference type="AlphaFoldDB" id="A0A7R8CCV0"/>
<dbReference type="Proteomes" id="UP000675881">
    <property type="component" value="Chromosome 1"/>
</dbReference>
<accession>A0A7R8CCV0</accession>
<reference evidence="1" key="1">
    <citation type="submission" date="2021-02" db="EMBL/GenBank/DDBJ databases">
        <authorList>
            <person name="Bekaert M."/>
        </authorList>
    </citation>
    <scope>NUCLEOTIDE SEQUENCE</scope>
    <source>
        <strain evidence="1">IoA-00</strain>
    </source>
</reference>